<dbReference type="eggNOG" id="COG2913">
    <property type="taxonomic scope" value="Bacteria"/>
</dbReference>
<dbReference type="Proteomes" id="UP000011960">
    <property type="component" value="Unassembled WGS sequence"/>
</dbReference>
<reference evidence="4 5" key="1">
    <citation type="journal article" date="2013" name="Genome Announc.">
        <title>Genome Sequence of Hydrothermal Arsenic-Respiring Bacterium Marinobacter santoriniensis NKSG1T.</title>
        <authorList>
            <person name="Handley K.M."/>
            <person name="Upton M."/>
            <person name="Beatson S.A."/>
            <person name="Hery M."/>
            <person name="Lloyd J.R."/>
        </authorList>
    </citation>
    <scope>NUCLEOTIDE SEQUENCE [LARGE SCALE GENOMIC DNA]</scope>
    <source>
        <strain evidence="4 5">NKSG1</strain>
    </source>
</reference>
<dbReference type="PATRIC" id="fig|1288826.3.peg.2756"/>
<dbReference type="InterPro" id="IPR037873">
    <property type="entry name" value="BamE-like"/>
</dbReference>
<dbReference type="Gene3D" id="3.30.1450.10">
    <property type="match status" value="1"/>
</dbReference>
<gene>
    <name evidence="4" type="ORF">MSNKSG1_13887</name>
</gene>
<sequence length="114" mass="12791">MKEIVSHREFVMVAARSLKTTVLAILIAVLAGCATVGRDFPTHNVDQIRIGETTRAEIQTMFGEPWRTGVEDGKRTWTYGKYRWSAFGDAETTDLVVRFNPDGTVSSYVFNTTE</sequence>
<dbReference type="STRING" id="1288826.MSNKSG1_13887"/>
<dbReference type="PROSITE" id="PS51257">
    <property type="entry name" value="PROKAR_LIPOPROTEIN"/>
    <property type="match status" value="1"/>
</dbReference>
<organism evidence="4 5">
    <name type="scientific">Marinobacter santoriniensis NKSG1</name>
    <dbReference type="NCBI Taxonomy" id="1288826"/>
    <lineage>
        <taxon>Bacteria</taxon>
        <taxon>Pseudomonadati</taxon>
        <taxon>Pseudomonadota</taxon>
        <taxon>Gammaproteobacteria</taxon>
        <taxon>Pseudomonadales</taxon>
        <taxon>Marinobacteraceae</taxon>
        <taxon>Marinobacter</taxon>
    </lineage>
</organism>
<evidence type="ECO:0000259" key="3">
    <source>
        <dbReference type="Pfam" id="PF04355"/>
    </source>
</evidence>
<dbReference type="Pfam" id="PF04355">
    <property type="entry name" value="BamE"/>
    <property type="match status" value="1"/>
</dbReference>
<dbReference type="GO" id="GO:0019867">
    <property type="term" value="C:outer membrane"/>
    <property type="evidence" value="ECO:0007669"/>
    <property type="project" value="InterPro"/>
</dbReference>
<keyword evidence="5" id="KW-1185">Reference proteome</keyword>
<evidence type="ECO:0000313" key="5">
    <source>
        <dbReference type="Proteomes" id="UP000011960"/>
    </source>
</evidence>
<dbReference type="AlphaFoldDB" id="M7DAX7"/>
<keyword evidence="2" id="KW-0472">Membrane</keyword>
<comment type="caution">
    <text evidence="4">The sequence shown here is derived from an EMBL/GenBank/DDBJ whole genome shotgun (WGS) entry which is preliminary data.</text>
</comment>
<keyword evidence="1" id="KW-0732">Signal</keyword>
<protein>
    <recommendedName>
        <fullName evidence="3">Outer membrane protein assembly factor BamE domain-containing protein</fullName>
    </recommendedName>
</protein>
<evidence type="ECO:0000256" key="2">
    <source>
        <dbReference type="ARBA" id="ARBA00023136"/>
    </source>
</evidence>
<dbReference type="RefSeq" id="WP_008939904.1">
    <property type="nucleotide sequence ID" value="NZ_APAT01000021.1"/>
</dbReference>
<evidence type="ECO:0000256" key="1">
    <source>
        <dbReference type="ARBA" id="ARBA00022729"/>
    </source>
</evidence>
<dbReference type="InterPro" id="IPR007450">
    <property type="entry name" value="BamE_dom"/>
</dbReference>
<dbReference type="EMBL" id="APAT01000021">
    <property type="protein sequence ID" value="EMP54827.1"/>
    <property type="molecule type" value="Genomic_DNA"/>
</dbReference>
<evidence type="ECO:0000313" key="4">
    <source>
        <dbReference type="EMBL" id="EMP54827.1"/>
    </source>
</evidence>
<accession>M7DAX7</accession>
<name>M7DAX7_9GAMM</name>
<feature type="domain" description="Outer membrane protein assembly factor BamE" evidence="3">
    <location>
        <begin position="43"/>
        <end position="107"/>
    </location>
</feature>
<proteinExistence type="predicted"/>